<evidence type="ECO:0000256" key="1">
    <source>
        <dbReference type="ARBA" id="ARBA00000822"/>
    </source>
</evidence>
<feature type="chain" id="PRO_5047474732" description="chitinase" evidence="8">
    <location>
        <begin position="22"/>
        <end position="388"/>
    </location>
</feature>
<dbReference type="Gene3D" id="3.20.20.80">
    <property type="entry name" value="Glycosidases"/>
    <property type="match status" value="1"/>
</dbReference>
<dbReference type="EMBL" id="CP013236">
    <property type="protein sequence ID" value="AMP13880.1"/>
    <property type="molecule type" value="Genomic_DNA"/>
</dbReference>
<dbReference type="SUPFAM" id="SSF51445">
    <property type="entry name" value="(Trans)glycosidases"/>
    <property type="match status" value="1"/>
</dbReference>
<evidence type="ECO:0000313" key="10">
    <source>
        <dbReference type="EMBL" id="AMP13880.1"/>
    </source>
</evidence>
<dbReference type="InterPro" id="IPR050314">
    <property type="entry name" value="Glycosyl_Hydrlase_18"/>
</dbReference>
<dbReference type="EC" id="3.2.1.14" evidence="2"/>
<feature type="signal peptide" evidence="8">
    <location>
        <begin position="1"/>
        <end position="21"/>
    </location>
</feature>
<evidence type="ECO:0000256" key="3">
    <source>
        <dbReference type="ARBA" id="ARBA00022801"/>
    </source>
</evidence>
<evidence type="ECO:0000256" key="4">
    <source>
        <dbReference type="ARBA" id="ARBA00023024"/>
    </source>
</evidence>
<protein>
    <recommendedName>
        <fullName evidence="2">chitinase</fullName>
        <ecNumber evidence="2">3.2.1.14</ecNumber>
    </recommendedName>
</protein>
<keyword evidence="5 6" id="KW-0326">Glycosidase</keyword>
<dbReference type="PANTHER" id="PTHR11177:SF317">
    <property type="entry name" value="CHITINASE 12-RELATED"/>
    <property type="match status" value="1"/>
</dbReference>
<evidence type="ECO:0000259" key="9">
    <source>
        <dbReference type="PROSITE" id="PS51910"/>
    </source>
</evidence>
<dbReference type="PROSITE" id="PS51910">
    <property type="entry name" value="GH18_2"/>
    <property type="match status" value="1"/>
</dbReference>
<dbReference type="Gene3D" id="3.10.50.10">
    <property type="match status" value="1"/>
</dbReference>
<keyword evidence="4" id="KW-0624">Polysaccharide degradation</keyword>
<dbReference type="PROSITE" id="PS01095">
    <property type="entry name" value="GH18_1"/>
    <property type="match status" value="1"/>
</dbReference>
<dbReference type="PANTHER" id="PTHR11177">
    <property type="entry name" value="CHITINASE"/>
    <property type="match status" value="1"/>
</dbReference>
<dbReference type="Proteomes" id="UP000074914">
    <property type="component" value="Chromosome"/>
</dbReference>
<proteinExistence type="inferred from homology"/>
<gene>
    <name evidence="10" type="primary">chiII</name>
    <name evidence="10" type="ORF">CPter291_1609</name>
</gene>
<feature type="domain" description="GH18" evidence="9">
    <location>
        <begin position="24"/>
        <end position="387"/>
    </location>
</feature>
<dbReference type="Pfam" id="PF00704">
    <property type="entry name" value="Glyco_hydro_18"/>
    <property type="match status" value="1"/>
</dbReference>
<dbReference type="InterPro" id="IPR001223">
    <property type="entry name" value="Glyco_hydro18_cat"/>
</dbReference>
<evidence type="ECO:0000256" key="6">
    <source>
        <dbReference type="RuleBase" id="RU000489"/>
    </source>
</evidence>
<comment type="catalytic activity">
    <reaction evidence="1">
        <text>Random endo-hydrolysis of N-acetyl-beta-D-glucosaminide (1-&gt;4)-beta-linkages in chitin and chitodextrins.</text>
        <dbReference type="EC" id="3.2.1.14"/>
    </reaction>
</comment>
<dbReference type="CDD" id="cd06548">
    <property type="entry name" value="GH18_chitinase"/>
    <property type="match status" value="1"/>
</dbReference>
<evidence type="ECO:0000256" key="2">
    <source>
        <dbReference type="ARBA" id="ARBA00012729"/>
    </source>
</evidence>
<organism evidence="10 11">
    <name type="scientific">Collimonas pratensis</name>
    <dbReference type="NCBI Taxonomy" id="279113"/>
    <lineage>
        <taxon>Bacteria</taxon>
        <taxon>Pseudomonadati</taxon>
        <taxon>Pseudomonadota</taxon>
        <taxon>Betaproteobacteria</taxon>
        <taxon>Burkholderiales</taxon>
        <taxon>Oxalobacteraceae</taxon>
        <taxon>Collimonas</taxon>
    </lineage>
</organism>
<dbReference type="InterPro" id="IPR017853">
    <property type="entry name" value="GH"/>
</dbReference>
<dbReference type="GO" id="GO:0016787">
    <property type="term" value="F:hydrolase activity"/>
    <property type="evidence" value="ECO:0007669"/>
    <property type="project" value="UniProtKB-KW"/>
</dbReference>
<dbReference type="SUPFAM" id="SSF54556">
    <property type="entry name" value="Chitinase insertion domain"/>
    <property type="match status" value="1"/>
</dbReference>
<dbReference type="SMART" id="SM00636">
    <property type="entry name" value="Glyco_18"/>
    <property type="match status" value="1"/>
</dbReference>
<evidence type="ECO:0000313" key="11">
    <source>
        <dbReference type="Proteomes" id="UP000074914"/>
    </source>
</evidence>
<accession>A0ABN4M861</accession>
<comment type="similarity">
    <text evidence="7">Belongs to the glycosyl hydrolase 18 family.</text>
</comment>
<evidence type="ECO:0000256" key="8">
    <source>
        <dbReference type="SAM" id="SignalP"/>
    </source>
</evidence>
<keyword evidence="4" id="KW-0146">Chitin degradation</keyword>
<keyword evidence="11" id="KW-1185">Reference proteome</keyword>
<dbReference type="InterPro" id="IPR029070">
    <property type="entry name" value="Chitinase_insertion_sf"/>
</dbReference>
<keyword evidence="4" id="KW-0119">Carbohydrate metabolism</keyword>
<evidence type="ECO:0000256" key="7">
    <source>
        <dbReference type="RuleBase" id="RU004453"/>
    </source>
</evidence>
<evidence type="ECO:0000256" key="5">
    <source>
        <dbReference type="ARBA" id="ARBA00023295"/>
    </source>
</evidence>
<reference evidence="10 11" key="1">
    <citation type="submission" date="2015-11" db="EMBL/GenBank/DDBJ databases">
        <title>Exploring the genomic traits of fungus-feeding bacterial genus Collimonas.</title>
        <authorList>
            <person name="Song C."/>
            <person name="Schmidt R."/>
            <person name="de Jager V."/>
            <person name="Krzyzanowska D."/>
            <person name="Jongedijk E."/>
            <person name="Cankar K."/>
            <person name="Beekwilder J."/>
            <person name="van Veen A."/>
            <person name="de Boer W."/>
            <person name="van Veen J.A."/>
            <person name="Garbeva P."/>
        </authorList>
    </citation>
    <scope>NUCLEOTIDE SEQUENCE [LARGE SCALE GENOMIC DNA]</scope>
    <source>
        <strain evidence="10 11">Ter291</strain>
    </source>
</reference>
<keyword evidence="3 6" id="KW-0378">Hydrolase</keyword>
<dbReference type="InterPro" id="IPR001579">
    <property type="entry name" value="Glyco_hydro_18_chit_AS"/>
</dbReference>
<name>A0ABN4M861_9BURK</name>
<dbReference type="InterPro" id="IPR011583">
    <property type="entry name" value="Chitinase_II/V-like_cat"/>
</dbReference>
<keyword evidence="8" id="KW-0732">Signal</keyword>
<dbReference type="RefSeq" id="WP_231880070.1">
    <property type="nucleotide sequence ID" value="NZ_CP013236.1"/>
</dbReference>
<sequence length="388" mass="42906">MMKLMRLSMLLAALLPAVAMAAPYKVVAYYLPSQQRQYSAADIDASKMTHLNYAFALIKDGEIAPDQSSGTDQSARDYIVLRGLKSRAPKLKTLISVGGWAGSKEFSDVALTPQSRRKFADSVVAFLRNNGFDGVDIDWEFPVAGGDAANIMRPEDKQNYTLLLQALRERLDSAGKQEHRSYLLTAAIGNNQGFFQNTEMAKVAAILDWVNIMTYDFSGSWSKFAGHVAPLYNDPVLARPDANPKFNVSSTVEMALQAGIPARKLVLGMPFYGYSWKQCAPQHHGQHQDCNGKGRGGVEPGELDFADINATLVNRNGFTRYWNDAAKVPYLFNPDTGEFVSYDDVESLDYKIKYLKQMGLGGAMFWQLSADRNAVLLDKVAAELLLSK</sequence>